<dbReference type="RefSeq" id="WP_085766440.1">
    <property type="nucleotide sequence ID" value="NZ_CP019344.1"/>
</dbReference>
<keyword evidence="1" id="KW-1133">Transmembrane helix</keyword>
<keyword evidence="1" id="KW-0472">Membrane</keyword>
<reference evidence="2 3" key="1">
    <citation type="submission" date="2016-11" db="EMBL/GenBank/DDBJ databases">
        <title>Trade-off between light-utilization and light-protection in marine flavobacteria.</title>
        <authorList>
            <person name="Kumagai Y."/>
        </authorList>
    </citation>
    <scope>NUCLEOTIDE SEQUENCE [LARGE SCALE GENOMIC DNA]</scope>
    <source>
        <strain evidence="2 3">JCM 13191</strain>
    </source>
</reference>
<dbReference type="Proteomes" id="UP000193431">
    <property type="component" value="Chromosome"/>
</dbReference>
<protein>
    <submittedName>
        <fullName evidence="2">Uncharacterized protein</fullName>
    </submittedName>
</protein>
<sequence>MTSKFLFAHQHRLWSSLLFIISFLALIFVDFYDFRPEIFDVVVFSPFEKDHMFSDITGNYWQGNNVLDEILTIIAIVSGLIWAFSKERIEDEMISELRKQSLILSVYINYGFYILATIFVYGMDFLKVLMLNVFTVLIFFLIIFNWKKYQLKKSSDEE</sequence>
<feature type="transmembrane region" description="Helical" evidence="1">
    <location>
        <begin position="66"/>
        <end position="84"/>
    </location>
</feature>
<dbReference type="STRING" id="331648.BST97_06325"/>
<dbReference type="OrthoDB" id="894278at2"/>
<proteinExistence type="predicted"/>
<evidence type="ECO:0000313" key="3">
    <source>
        <dbReference type="Proteomes" id="UP000193431"/>
    </source>
</evidence>
<gene>
    <name evidence="2" type="ORF">BST97_06325</name>
</gene>
<organism evidence="2 3">
    <name type="scientific">Nonlabens spongiae</name>
    <dbReference type="NCBI Taxonomy" id="331648"/>
    <lineage>
        <taxon>Bacteria</taxon>
        <taxon>Pseudomonadati</taxon>
        <taxon>Bacteroidota</taxon>
        <taxon>Flavobacteriia</taxon>
        <taxon>Flavobacteriales</taxon>
        <taxon>Flavobacteriaceae</taxon>
        <taxon>Nonlabens</taxon>
    </lineage>
</organism>
<keyword evidence="1" id="KW-0812">Transmembrane</keyword>
<evidence type="ECO:0000313" key="2">
    <source>
        <dbReference type="EMBL" id="ARN77640.1"/>
    </source>
</evidence>
<feature type="transmembrane region" description="Helical" evidence="1">
    <location>
        <begin position="129"/>
        <end position="146"/>
    </location>
</feature>
<feature type="transmembrane region" description="Helical" evidence="1">
    <location>
        <begin position="12"/>
        <end position="32"/>
    </location>
</feature>
<dbReference type="EMBL" id="CP019344">
    <property type="protein sequence ID" value="ARN77640.1"/>
    <property type="molecule type" value="Genomic_DNA"/>
</dbReference>
<dbReference type="AlphaFoldDB" id="A0A1W6MJ70"/>
<evidence type="ECO:0000256" key="1">
    <source>
        <dbReference type="SAM" id="Phobius"/>
    </source>
</evidence>
<name>A0A1W6MJ70_9FLAO</name>
<keyword evidence="3" id="KW-1185">Reference proteome</keyword>
<accession>A0A1W6MJ70</accession>
<feature type="transmembrane region" description="Helical" evidence="1">
    <location>
        <begin position="104"/>
        <end position="123"/>
    </location>
</feature>